<evidence type="ECO:0000313" key="4">
    <source>
        <dbReference type="Proteomes" id="UP000008143"/>
    </source>
</evidence>
<dbReference type="Proteomes" id="UP000008143">
    <property type="component" value="Chromosome 6"/>
</dbReference>
<keyword evidence="4" id="KW-1185">Reference proteome</keyword>
<feature type="compositionally biased region" description="Acidic residues" evidence="1">
    <location>
        <begin position="1"/>
        <end position="12"/>
    </location>
</feature>
<name>A0A6I8R042_XENTR</name>
<proteinExistence type="predicted"/>
<feature type="domain" description="U3 small nucleolar RNA-associated protein NOL7 C-terminal" evidence="2">
    <location>
        <begin position="117"/>
        <end position="179"/>
    </location>
</feature>
<feature type="compositionally biased region" description="Polar residues" evidence="1">
    <location>
        <begin position="15"/>
        <end position="24"/>
    </location>
</feature>
<dbReference type="GeneTree" id="ENSGT00390000004118"/>
<dbReference type="RefSeq" id="NP_001263645.1">
    <property type="nucleotide sequence ID" value="NM_001276716.1"/>
</dbReference>
<protein>
    <submittedName>
        <fullName evidence="3 5">Nucleolar protein 7</fullName>
    </submittedName>
</protein>
<dbReference type="AlphaFoldDB" id="A0A6I8R042"/>
<dbReference type="InterPro" id="IPR012579">
    <property type="entry name" value="NOL7_C"/>
</dbReference>
<dbReference type="GeneID" id="100489073"/>
<dbReference type="CTD" id="51406"/>
<dbReference type="Bgee" id="ENSXETG00000037996">
    <property type="expression patterns" value="Expressed in ovary and 15 other cell types or tissues"/>
</dbReference>
<dbReference type="OrthoDB" id="9907143at2759"/>
<reference evidence="3" key="1">
    <citation type="journal article" date="2010" name="Science">
        <title>The genome of the Western clawed frog Xenopus tropicalis.</title>
        <authorList>
            <person name="Hellsten U."/>
            <person name="Harland R.M."/>
            <person name="Gilchrist M.J."/>
            <person name="Hendrix D."/>
            <person name="Jurka J."/>
            <person name="Kapitonov V."/>
            <person name="Ovcharenko I."/>
            <person name="Putnam N.H."/>
            <person name="Shu S."/>
            <person name="Taher L."/>
            <person name="Blitz I.L."/>
            <person name="Blumberg B."/>
            <person name="Dichmann D.S."/>
            <person name="Dubchak I."/>
            <person name="Amaya E."/>
            <person name="Detter J.C."/>
            <person name="Fletcher R."/>
            <person name="Gerhard D.S."/>
            <person name="Goodstein D."/>
            <person name="Graves T."/>
            <person name="Grigoriev I.V."/>
            <person name="Grimwood J."/>
            <person name="Kawashima T."/>
            <person name="Lindquist E."/>
            <person name="Lucas S.M."/>
            <person name="Mead P.E."/>
            <person name="Mitros T."/>
            <person name="Ogino H."/>
            <person name="Ohta Y."/>
            <person name="Poliakov A.V."/>
            <person name="Pollet N."/>
            <person name="Robert J."/>
            <person name="Salamov A."/>
            <person name="Sater A.K."/>
            <person name="Schmutz J."/>
            <person name="Terry A."/>
            <person name="Vize P.D."/>
            <person name="Warren W.C."/>
            <person name="Wells D."/>
            <person name="Wills A."/>
            <person name="Wilson R.K."/>
            <person name="Zimmerman L.B."/>
            <person name="Zorn A.M."/>
            <person name="Grainger R."/>
            <person name="Grammer T."/>
            <person name="Khokha M.K."/>
            <person name="Richardson P.M."/>
            <person name="Rokhsar D.S."/>
        </authorList>
    </citation>
    <scope>NUCLEOTIDE SEQUENCE [LARGE SCALE GENOMIC DNA]</scope>
    <source>
        <strain evidence="3">Nigerian</strain>
    </source>
</reference>
<evidence type="ECO:0000313" key="3">
    <source>
        <dbReference type="Ensembl" id="ENSXETP00000073914"/>
    </source>
</evidence>
<dbReference type="Ensembl" id="ENSXETT00000088195">
    <property type="protein sequence ID" value="ENSXETP00000073914"/>
    <property type="gene ID" value="ENSXETG00000037996"/>
</dbReference>
<dbReference type="Xenbase" id="XB-GENE-974999">
    <property type="gene designation" value="nol7"/>
</dbReference>
<dbReference type="PANTHER" id="PTHR32337:SF2">
    <property type="entry name" value="NUCLEOLAR PROTEIN 7"/>
    <property type="match status" value="1"/>
</dbReference>
<gene>
    <name evidence="3 5 6" type="primary">nol7</name>
    <name evidence="5" type="synonym">rarg-1</name>
</gene>
<evidence type="ECO:0000313" key="6">
    <source>
        <dbReference type="Xenbase" id="XB-GENE-974999"/>
    </source>
</evidence>
<accession>A0A6I8R042</accession>
<dbReference type="AGR" id="Xenbase:XB-GENE-974999"/>
<evidence type="ECO:0000313" key="5">
    <source>
        <dbReference type="RefSeq" id="NP_001263645.1"/>
    </source>
</evidence>
<feature type="region of interest" description="Disordered" evidence="1">
    <location>
        <begin position="1"/>
        <end position="31"/>
    </location>
</feature>
<reference evidence="5" key="3">
    <citation type="submission" date="2025-04" db="UniProtKB">
        <authorList>
            <consortium name="RefSeq"/>
        </authorList>
    </citation>
    <scope>IDENTIFICATION</scope>
</reference>
<dbReference type="PANTHER" id="PTHR32337">
    <property type="entry name" value="NUCLEOLAR PROTEIN 7"/>
    <property type="match status" value="1"/>
</dbReference>
<evidence type="ECO:0000259" key="2">
    <source>
        <dbReference type="Pfam" id="PF08157"/>
    </source>
</evidence>
<evidence type="ECO:0000256" key="1">
    <source>
        <dbReference type="SAM" id="MobiDB-lite"/>
    </source>
</evidence>
<reference evidence="3" key="2">
    <citation type="submission" date="2020-05" db="UniProtKB">
        <authorList>
            <consortium name="Ensembl"/>
        </authorList>
    </citation>
    <scope>IDENTIFICATION</scope>
</reference>
<dbReference type="OMA" id="WACKEKA"/>
<dbReference type="Pfam" id="PF08157">
    <property type="entry name" value="NUC129"/>
    <property type="match status" value="1"/>
</dbReference>
<sequence length="199" mass="23370">MSPDSEDEEAPEEVTFQSAKSQAVDTARKVRQAAKREKDLLKEKRKLKQELFTEQKKRKLLDEDILQTVSALPDKPYETSKDEDVAQDKGNALMNDQMKKKPQKRELKPKIRLQENYKVVHLEDYSHKNLQQQKAKEFVQHALYGRIKNRTTANEFLSVASKKGVVKKPAFHFSDQTWGEAEKKKSERFNLLWRDRKKL</sequence>
<organism evidence="3">
    <name type="scientific">Xenopus tropicalis</name>
    <name type="common">Western clawed frog</name>
    <name type="synonym">Silurana tropicalis</name>
    <dbReference type="NCBI Taxonomy" id="8364"/>
    <lineage>
        <taxon>Eukaryota</taxon>
        <taxon>Metazoa</taxon>
        <taxon>Chordata</taxon>
        <taxon>Craniata</taxon>
        <taxon>Vertebrata</taxon>
        <taxon>Euteleostomi</taxon>
        <taxon>Amphibia</taxon>
        <taxon>Batrachia</taxon>
        <taxon>Anura</taxon>
        <taxon>Pipoidea</taxon>
        <taxon>Pipidae</taxon>
        <taxon>Xenopodinae</taxon>
        <taxon>Xenopus</taxon>
        <taxon>Silurana</taxon>
    </lineage>
</organism>
<dbReference type="KEGG" id="xtr:100489073"/>
<dbReference type="GO" id="GO:0005730">
    <property type="term" value="C:nucleolus"/>
    <property type="evidence" value="ECO:0000318"/>
    <property type="project" value="GO_Central"/>
</dbReference>